<dbReference type="EMBL" id="MU001670">
    <property type="protein sequence ID" value="KAF2462123.1"/>
    <property type="molecule type" value="Genomic_DNA"/>
</dbReference>
<evidence type="ECO:0000256" key="1">
    <source>
        <dbReference type="SAM" id="MobiDB-lite"/>
    </source>
</evidence>
<evidence type="ECO:0000313" key="2">
    <source>
        <dbReference type="EMBL" id="KAF2462123.1"/>
    </source>
</evidence>
<sequence length="280" mass="32323">MNGAFANIVCAHDAAAPQKNPKSAKFSRGNKRLIEQSTVSAPLRRSKRLRTPPKPPPPPTMPKKRALSDRLSPKREPDPERAIKRRRTPLSVGPPSSVLAKRASVEVEPDEDFVERPRKRSKTPSTIEQPPKVRAKRLRDEEHSEGKCRGEKRMREESTSDNSNGLDPIVESVETVDISAEVERRLREKHEQRRKKNMLVRKRDLDAFQEDAEYESDETWNREYLTGGSRRKRSKRDEEEDRTTERPPKRPHYMLDSEIDDDGDCTTPRKRKMVDKGEMA</sequence>
<reference evidence="2" key="1">
    <citation type="journal article" date="2020" name="Stud. Mycol.">
        <title>101 Dothideomycetes genomes: a test case for predicting lifestyles and emergence of pathogens.</title>
        <authorList>
            <person name="Haridas S."/>
            <person name="Albert R."/>
            <person name="Binder M."/>
            <person name="Bloem J."/>
            <person name="Labutti K."/>
            <person name="Salamov A."/>
            <person name="Andreopoulos B."/>
            <person name="Baker S."/>
            <person name="Barry K."/>
            <person name="Bills G."/>
            <person name="Bluhm B."/>
            <person name="Cannon C."/>
            <person name="Castanera R."/>
            <person name="Culley D."/>
            <person name="Daum C."/>
            <person name="Ezra D."/>
            <person name="Gonzalez J."/>
            <person name="Henrissat B."/>
            <person name="Kuo A."/>
            <person name="Liang C."/>
            <person name="Lipzen A."/>
            <person name="Lutzoni F."/>
            <person name="Magnuson J."/>
            <person name="Mondo S."/>
            <person name="Nolan M."/>
            <person name="Ohm R."/>
            <person name="Pangilinan J."/>
            <person name="Park H.-J."/>
            <person name="Ramirez L."/>
            <person name="Alfaro M."/>
            <person name="Sun H."/>
            <person name="Tritt A."/>
            <person name="Yoshinaga Y."/>
            <person name="Zwiers L.-H."/>
            <person name="Turgeon B."/>
            <person name="Goodwin S."/>
            <person name="Spatafora J."/>
            <person name="Crous P."/>
            <person name="Grigoriev I."/>
        </authorList>
    </citation>
    <scope>NUCLEOTIDE SEQUENCE</scope>
    <source>
        <strain evidence="2">ATCC 16933</strain>
    </source>
</reference>
<feature type="region of interest" description="Disordered" evidence="1">
    <location>
        <begin position="1"/>
        <end position="280"/>
    </location>
</feature>
<protein>
    <submittedName>
        <fullName evidence="2">Uncharacterized protein</fullName>
    </submittedName>
</protein>
<gene>
    <name evidence="2" type="ORF">BDY21DRAFT_330509</name>
</gene>
<keyword evidence="3" id="KW-1185">Reference proteome</keyword>
<dbReference type="AlphaFoldDB" id="A0A6A6PFH7"/>
<organism evidence="2 3">
    <name type="scientific">Lineolata rhizophorae</name>
    <dbReference type="NCBI Taxonomy" id="578093"/>
    <lineage>
        <taxon>Eukaryota</taxon>
        <taxon>Fungi</taxon>
        <taxon>Dikarya</taxon>
        <taxon>Ascomycota</taxon>
        <taxon>Pezizomycotina</taxon>
        <taxon>Dothideomycetes</taxon>
        <taxon>Dothideomycetes incertae sedis</taxon>
        <taxon>Lineolatales</taxon>
        <taxon>Lineolataceae</taxon>
        <taxon>Lineolata</taxon>
    </lineage>
</organism>
<evidence type="ECO:0000313" key="3">
    <source>
        <dbReference type="Proteomes" id="UP000799766"/>
    </source>
</evidence>
<feature type="compositionally biased region" description="Basic and acidic residues" evidence="1">
    <location>
        <begin position="66"/>
        <end position="82"/>
    </location>
</feature>
<feature type="compositionally biased region" description="Basic and acidic residues" evidence="1">
    <location>
        <begin position="181"/>
        <end position="191"/>
    </location>
</feature>
<feature type="compositionally biased region" description="Acidic residues" evidence="1">
    <location>
        <begin position="207"/>
        <end position="218"/>
    </location>
</feature>
<feature type="compositionally biased region" description="Basic and acidic residues" evidence="1">
    <location>
        <begin position="138"/>
        <end position="158"/>
    </location>
</feature>
<feature type="compositionally biased region" description="Pro residues" evidence="1">
    <location>
        <begin position="52"/>
        <end position="61"/>
    </location>
</feature>
<proteinExistence type="predicted"/>
<accession>A0A6A6PFH7</accession>
<name>A0A6A6PFH7_9PEZI</name>
<dbReference type="Proteomes" id="UP000799766">
    <property type="component" value="Unassembled WGS sequence"/>
</dbReference>